<dbReference type="EMBL" id="JAPDRK010000016">
    <property type="protein sequence ID" value="KAJ9605461.1"/>
    <property type="molecule type" value="Genomic_DNA"/>
</dbReference>
<dbReference type="Proteomes" id="UP001172673">
    <property type="component" value="Unassembled WGS sequence"/>
</dbReference>
<name>A0AA38X269_9EURO</name>
<sequence>MLLEHFRIGNDDDRNDIDKSVCRIENRSGVSLHNFGSRTRAKIGEYALLQRDLHMQDALIVLADHCFSFHTRFAEFLIEEEQKFADILRNHEQADYVRASLNLSASMSTWTLKQLHALKKRLKVQLRVIDSTISATDALTMIRLARASHSDSNTMKAITILTMVFLPATFVCSLFSTGFFDFGADDDDGHFGSRKMHVAGQFWIYFAVTVPLTVVVLGICAAWLKWSARRGDENDGKPQRQGGKFE</sequence>
<reference evidence="2" key="1">
    <citation type="submission" date="2022-10" db="EMBL/GenBank/DDBJ databases">
        <title>Culturing micro-colonial fungi from biological soil crusts in the Mojave desert and describing Neophaeococcomyces mojavensis, and introducing the new genera and species Taxawa tesnikishii.</title>
        <authorList>
            <person name="Kurbessoian T."/>
            <person name="Stajich J.E."/>
        </authorList>
    </citation>
    <scope>NUCLEOTIDE SEQUENCE</scope>
    <source>
        <strain evidence="2">TK_41</strain>
    </source>
</reference>
<keyword evidence="3" id="KW-1185">Reference proteome</keyword>
<feature type="transmembrane region" description="Helical" evidence="1">
    <location>
        <begin position="158"/>
        <end position="182"/>
    </location>
</feature>
<evidence type="ECO:0000256" key="1">
    <source>
        <dbReference type="SAM" id="Phobius"/>
    </source>
</evidence>
<comment type="caution">
    <text evidence="2">The sequence shown here is derived from an EMBL/GenBank/DDBJ whole genome shotgun (WGS) entry which is preliminary data.</text>
</comment>
<keyword evidence="1" id="KW-1133">Transmembrane helix</keyword>
<gene>
    <name evidence="2" type="ORF">H2200_010118</name>
</gene>
<keyword evidence="1" id="KW-0472">Membrane</keyword>
<proteinExistence type="predicted"/>
<feature type="transmembrane region" description="Helical" evidence="1">
    <location>
        <begin position="202"/>
        <end position="224"/>
    </location>
</feature>
<evidence type="ECO:0000313" key="3">
    <source>
        <dbReference type="Proteomes" id="UP001172673"/>
    </source>
</evidence>
<organism evidence="2 3">
    <name type="scientific">Cladophialophora chaetospira</name>
    <dbReference type="NCBI Taxonomy" id="386627"/>
    <lineage>
        <taxon>Eukaryota</taxon>
        <taxon>Fungi</taxon>
        <taxon>Dikarya</taxon>
        <taxon>Ascomycota</taxon>
        <taxon>Pezizomycotina</taxon>
        <taxon>Eurotiomycetes</taxon>
        <taxon>Chaetothyriomycetidae</taxon>
        <taxon>Chaetothyriales</taxon>
        <taxon>Herpotrichiellaceae</taxon>
        <taxon>Cladophialophora</taxon>
    </lineage>
</organism>
<dbReference type="Gene3D" id="1.20.58.340">
    <property type="entry name" value="Magnesium transport protein CorA, transmembrane region"/>
    <property type="match status" value="1"/>
</dbReference>
<keyword evidence="1" id="KW-0812">Transmembrane</keyword>
<dbReference type="AlphaFoldDB" id="A0AA38X269"/>
<protein>
    <submittedName>
        <fullName evidence="2">Uncharacterized protein</fullName>
    </submittedName>
</protein>
<evidence type="ECO:0000313" key="2">
    <source>
        <dbReference type="EMBL" id="KAJ9605461.1"/>
    </source>
</evidence>
<accession>A0AA38X269</accession>